<keyword evidence="1" id="KW-0812">Transmembrane</keyword>
<protein>
    <recommendedName>
        <fullName evidence="4">DUF2892 domain-containing protein</fullName>
    </recommendedName>
</protein>
<keyword evidence="1" id="KW-1133">Transmembrane helix</keyword>
<comment type="caution">
    <text evidence="2">The sequence shown here is derived from an EMBL/GenBank/DDBJ whole genome shotgun (WGS) entry which is preliminary data.</text>
</comment>
<dbReference type="Proteomes" id="UP001202831">
    <property type="component" value="Unassembled WGS sequence"/>
</dbReference>
<keyword evidence="3" id="KW-1185">Reference proteome</keyword>
<dbReference type="RefSeq" id="WP_248937172.1">
    <property type="nucleotide sequence ID" value="NZ_JAKIKT010000005.1"/>
</dbReference>
<accession>A0ABT0N8T2</accession>
<name>A0ABT0N8T2_9GAMM</name>
<dbReference type="EMBL" id="JAKIKT010000005">
    <property type="protein sequence ID" value="MCL2914862.1"/>
    <property type="molecule type" value="Genomic_DNA"/>
</dbReference>
<reference evidence="2 3" key="1">
    <citation type="submission" date="2022-01" db="EMBL/GenBank/DDBJ databases">
        <title>Whole genome-based taxonomy of the Shewanellaceae.</title>
        <authorList>
            <person name="Martin-Rodriguez A.J."/>
        </authorList>
    </citation>
    <scope>NUCLEOTIDE SEQUENCE [LARGE SCALE GENOMIC DNA]</scope>
    <source>
        <strain evidence="2 3">DSM 21332</strain>
    </source>
</reference>
<feature type="transmembrane region" description="Helical" evidence="1">
    <location>
        <begin position="12"/>
        <end position="38"/>
    </location>
</feature>
<proteinExistence type="predicted"/>
<evidence type="ECO:0000256" key="1">
    <source>
        <dbReference type="SAM" id="Phobius"/>
    </source>
</evidence>
<evidence type="ECO:0000313" key="3">
    <source>
        <dbReference type="Proteomes" id="UP001202831"/>
    </source>
</evidence>
<gene>
    <name evidence="2" type="ORF">L2725_13930</name>
</gene>
<evidence type="ECO:0008006" key="4">
    <source>
        <dbReference type="Google" id="ProtNLM"/>
    </source>
</evidence>
<organism evidence="2 3">
    <name type="scientific">Shewanella corallii</name>
    <dbReference type="NCBI Taxonomy" id="560080"/>
    <lineage>
        <taxon>Bacteria</taxon>
        <taxon>Pseudomonadati</taxon>
        <taxon>Pseudomonadota</taxon>
        <taxon>Gammaproteobacteria</taxon>
        <taxon>Alteromonadales</taxon>
        <taxon>Shewanellaceae</taxon>
        <taxon>Shewanella</taxon>
    </lineage>
</organism>
<keyword evidence="1" id="KW-0472">Membrane</keyword>
<evidence type="ECO:0000313" key="2">
    <source>
        <dbReference type="EMBL" id="MCL2914862.1"/>
    </source>
</evidence>
<sequence length="52" mass="5660">MKTAIRYLIMSAMLLGAVSTLLNGYILGCWSLISLGIISEVMFRLGLVEPEA</sequence>